<feature type="compositionally biased region" description="Basic and acidic residues" evidence="1">
    <location>
        <begin position="380"/>
        <end position="400"/>
    </location>
</feature>
<dbReference type="EMBL" id="MN739800">
    <property type="protein sequence ID" value="QHT26640.1"/>
    <property type="molecule type" value="Genomic_DNA"/>
</dbReference>
<feature type="compositionally biased region" description="Acidic residues" evidence="1">
    <location>
        <begin position="154"/>
        <end position="170"/>
    </location>
</feature>
<accession>A0A6C0EDU8</accession>
<evidence type="ECO:0000256" key="1">
    <source>
        <dbReference type="SAM" id="MobiDB-lite"/>
    </source>
</evidence>
<feature type="compositionally biased region" description="Basic and acidic residues" evidence="1">
    <location>
        <begin position="419"/>
        <end position="436"/>
    </location>
</feature>
<sequence length="1153" mass="133705">MVLNLNVNIYNFKFDKNRNTFIKDQVEKKINSLFDFYEYLINQVFNVRLAPKSINKIKQLCDNQDYVLINNDKLEEIINELIKHDLMIKRIQNKINNNLIFNSFNKKLGKLQFMIFIKKTINNPIKIINNITVILENKIAMVNDLLNNTSGSFNDDDDDVDDDHDDDGDDDNHHDTLNKSNFLKKLILSFHKMLKTHSIDDDDQTNINNAMIHKILFNKSNNINTSTLKNLINSIQKSIMQPKEKQLNFILTPLFGGGFSDEIFNNINPDPTYEDPTKYNNLENYALALLFVISRKYNELFNEIDNTKLKDIIHFINLLEDNIKSNKSVKDQATDTDTDTDTDITGKGTTKGLGKGKGPDAGKGKGPDDGTGPGTGDVPDDGKGDVPGKGTGPDDGKGDVPGKGGVKGKGPAPPPAAPKKGDGKGQKPVPKKVEKSLINDELYKSIPMRDKLTTILANPPITVDSKKCYDSIFESNPDNIEENRVNNLINTYLAVNYDLQTGTKTEDNDLIITRILDIMNNCDDDDEIFNYLLYLIMNTPDYQKILEKNRNNPIYKSLYNLFLSKLLLVPTIILPTTKSLDDLKACYVKVNEKLWDFYAAEIESDKKYSEMLRSFDISISKGDKKDDLVCIKIGDNSLLFQSLVSATKKETPSNYYFLNSKLLLLLKYCKLITNMDFYNYYMIQRIEYNKTLYDKLITYKYEIKVDDEDEDGGGKEKEYDKDNILAKMIEHIQFKFSYIERYQNWINEIPIKIKNIKLLIKNCIILIDSFYKDNKYNLDLIKVKINNKEIFNLLILIFETILDIKNIFSKSGNTITINNITLSNIEDNINEKNPFDAYYYKHMTNYLIQRNNKIFKLKLNNVLDILKILISFKILYTVFIEVQKPKYLADVTSLIFDKATINDLLGKQVSRKTPIKASKNNFKSLSIFSVLYTFQNEKINKDDIISISDNTIIYNYNILIYNFRTMDFKFNYDQNEDDRLQLLGNNQYVQTIINNIYSTDINYSIILSGLNNSIAGDEYVLTPRNGFINLLNKIDQESNPSQELVELKNEIDPLSIQNIKIWNFIDLKFKQDFLPTTKYDEKHKEFVDSLKIFNYRNNQYIEQIQETIQRINLGKYEKKEVKSKYYKLDNYNQIDYKNKYLKYKNKYLLLNRI</sequence>
<feature type="compositionally biased region" description="Basic and acidic residues" evidence="1">
    <location>
        <begin position="357"/>
        <end position="368"/>
    </location>
</feature>
<protein>
    <submittedName>
        <fullName evidence="2">Uncharacterized protein</fullName>
    </submittedName>
</protein>
<evidence type="ECO:0000313" key="2">
    <source>
        <dbReference type="EMBL" id="QHT26640.1"/>
    </source>
</evidence>
<feature type="region of interest" description="Disordered" evidence="1">
    <location>
        <begin position="153"/>
        <end position="174"/>
    </location>
</feature>
<dbReference type="AlphaFoldDB" id="A0A6C0EDU8"/>
<organism evidence="2">
    <name type="scientific">viral metagenome</name>
    <dbReference type="NCBI Taxonomy" id="1070528"/>
    <lineage>
        <taxon>unclassified sequences</taxon>
        <taxon>metagenomes</taxon>
        <taxon>organismal metagenomes</taxon>
    </lineage>
</organism>
<feature type="region of interest" description="Disordered" evidence="1">
    <location>
        <begin position="328"/>
        <end position="436"/>
    </location>
</feature>
<name>A0A6C0EDU8_9ZZZZ</name>
<proteinExistence type="predicted"/>
<reference evidence="2" key="1">
    <citation type="journal article" date="2020" name="Nature">
        <title>Giant virus diversity and host interactions through global metagenomics.</title>
        <authorList>
            <person name="Schulz F."/>
            <person name="Roux S."/>
            <person name="Paez-Espino D."/>
            <person name="Jungbluth S."/>
            <person name="Walsh D.A."/>
            <person name="Denef V.J."/>
            <person name="McMahon K.D."/>
            <person name="Konstantinidis K.T."/>
            <person name="Eloe-Fadrosh E.A."/>
            <person name="Kyrpides N.C."/>
            <person name="Woyke T."/>
        </authorList>
    </citation>
    <scope>NUCLEOTIDE SEQUENCE</scope>
    <source>
        <strain evidence="2">GVMAG-M-3300023179-2</strain>
    </source>
</reference>